<protein>
    <submittedName>
        <fullName evidence="2">Uncharacterized protein</fullName>
    </submittedName>
</protein>
<keyword evidence="1" id="KW-0472">Membrane</keyword>
<dbReference type="AlphaFoldDB" id="A0A7W9HG66"/>
<evidence type="ECO:0000313" key="3">
    <source>
        <dbReference type="Proteomes" id="UP000552097"/>
    </source>
</evidence>
<sequence>MEIFLTGITTKLGGPIKADLNSQVDNAEVDVRKFVPSEQLRLNISVAPAADPNRLGVLAQDNLGFPNGRRLSDDVLDIGLQALEGAAVNGVVEAPAAGDKVDANENAFEKKFPYVALPNNTAVNAGGAEVAIKPTAGGGGIPTAPLLSGLLAILLIGAGAWVLRHRAQQDSPTE</sequence>
<dbReference type="Proteomes" id="UP000552097">
    <property type="component" value="Unassembled WGS sequence"/>
</dbReference>
<name>A0A7W9HG66_9PSEU</name>
<comment type="caution">
    <text evidence="2">The sequence shown here is derived from an EMBL/GenBank/DDBJ whole genome shotgun (WGS) entry which is preliminary data.</text>
</comment>
<keyword evidence="1" id="KW-1133">Transmembrane helix</keyword>
<keyword evidence="3" id="KW-1185">Reference proteome</keyword>
<proteinExistence type="predicted"/>
<evidence type="ECO:0000313" key="2">
    <source>
        <dbReference type="EMBL" id="MBB5801664.1"/>
    </source>
</evidence>
<dbReference type="InterPro" id="IPR025566">
    <property type="entry name" value="DUF4331"/>
</dbReference>
<dbReference type="EMBL" id="JACHMO010000001">
    <property type="protein sequence ID" value="MBB5801664.1"/>
    <property type="molecule type" value="Genomic_DNA"/>
</dbReference>
<dbReference type="Pfam" id="PF14224">
    <property type="entry name" value="DUF4331"/>
    <property type="match status" value="1"/>
</dbReference>
<organism evidence="2 3">
    <name type="scientific">Saccharothrix ecbatanensis</name>
    <dbReference type="NCBI Taxonomy" id="1105145"/>
    <lineage>
        <taxon>Bacteria</taxon>
        <taxon>Bacillati</taxon>
        <taxon>Actinomycetota</taxon>
        <taxon>Actinomycetes</taxon>
        <taxon>Pseudonocardiales</taxon>
        <taxon>Pseudonocardiaceae</taxon>
        <taxon>Saccharothrix</taxon>
    </lineage>
</organism>
<reference evidence="2 3" key="1">
    <citation type="submission" date="2020-08" db="EMBL/GenBank/DDBJ databases">
        <title>Sequencing the genomes of 1000 actinobacteria strains.</title>
        <authorList>
            <person name="Klenk H.-P."/>
        </authorList>
    </citation>
    <scope>NUCLEOTIDE SEQUENCE [LARGE SCALE GENOMIC DNA]</scope>
    <source>
        <strain evidence="2 3">DSM 45486</strain>
    </source>
</reference>
<accession>A0A7W9HG66</accession>
<gene>
    <name evidence="2" type="ORF">F4560_001432</name>
</gene>
<evidence type="ECO:0000256" key="1">
    <source>
        <dbReference type="SAM" id="Phobius"/>
    </source>
</evidence>
<feature type="transmembrane region" description="Helical" evidence="1">
    <location>
        <begin position="144"/>
        <end position="163"/>
    </location>
</feature>
<keyword evidence="1" id="KW-0812">Transmembrane</keyword>